<evidence type="ECO:0000256" key="1">
    <source>
        <dbReference type="SAM" id="MobiDB-lite"/>
    </source>
</evidence>
<organism evidence="2 3">
    <name type="scientific">Coemansia brasiliensis</name>
    <dbReference type="NCBI Taxonomy" id="2650707"/>
    <lineage>
        <taxon>Eukaryota</taxon>
        <taxon>Fungi</taxon>
        <taxon>Fungi incertae sedis</taxon>
        <taxon>Zoopagomycota</taxon>
        <taxon>Kickxellomycotina</taxon>
        <taxon>Kickxellomycetes</taxon>
        <taxon>Kickxellales</taxon>
        <taxon>Kickxellaceae</taxon>
        <taxon>Coemansia</taxon>
    </lineage>
</organism>
<sequence>MEHTDDKVSDIMNSDEGLPAGFFDDGIKPAEDDTNMDSGNNNATKATGAQSKAPESELSANATDQNKELLESLAAFETEIAELINIDELPADDLISDSDINQEIDLDSQAKKWSERTQHLVHLQSIIKQGLEALDPNESKSSMDEDSNESSEEEYSEFTSWRTGQI</sequence>
<keyword evidence="3" id="KW-1185">Reference proteome</keyword>
<proteinExistence type="predicted"/>
<dbReference type="Proteomes" id="UP001139887">
    <property type="component" value="Unassembled WGS sequence"/>
</dbReference>
<comment type="caution">
    <text evidence="2">The sequence shown here is derived from an EMBL/GenBank/DDBJ whole genome shotgun (WGS) entry which is preliminary data.</text>
</comment>
<feature type="region of interest" description="Disordered" evidence="1">
    <location>
        <begin position="1"/>
        <end position="64"/>
    </location>
</feature>
<reference evidence="2" key="1">
    <citation type="submission" date="2022-07" db="EMBL/GenBank/DDBJ databases">
        <title>Phylogenomic reconstructions and comparative analyses of Kickxellomycotina fungi.</title>
        <authorList>
            <person name="Reynolds N.K."/>
            <person name="Stajich J.E."/>
            <person name="Barry K."/>
            <person name="Grigoriev I.V."/>
            <person name="Crous P."/>
            <person name="Smith M.E."/>
        </authorList>
    </citation>
    <scope>NUCLEOTIDE SEQUENCE</scope>
    <source>
        <strain evidence="2">NRRL 1566</strain>
    </source>
</reference>
<gene>
    <name evidence="2" type="ORF">IWW36_004774</name>
</gene>
<evidence type="ECO:0000313" key="3">
    <source>
        <dbReference type="Proteomes" id="UP001139887"/>
    </source>
</evidence>
<dbReference type="EMBL" id="JANBUW010000793">
    <property type="protein sequence ID" value="KAJ2845459.1"/>
    <property type="molecule type" value="Genomic_DNA"/>
</dbReference>
<name>A0A9W8IBI3_9FUNG</name>
<accession>A0A9W8IBI3</accession>
<dbReference type="AlphaFoldDB" id="A0A9W8IBI3"/>
<feature type="region of interest" description="Disordered" evidence="1">
    <location>
        <begin position="130"/>
        <end position="166"/>
    </location>
</feature>
<feature type="compositionally biased region" description="Acidic residues" evidence="1">
    <location>
        <begin position="144"/>
        <end position="156"/>
    </location>
</feature>
<feature type="compositionally biased region" description="Polar residues" evidence="1">
    <location>
        <begin position="36"/>
        <end position="50"/>
    </location>
</feature>
<dbReference type="OrthoDB" id="5560713at2759"/>
<evidence type="ECO:0000313" key="2">
    <source>
        <dbReference type="EMBL" id="KAJ2845459.1"/>
    </source>
</evidence>
<protein>
    <submittedName>
        <fullName evidence="2">Uncharacterized protein</fullName>
    </submittedName>
</protein>